<evidence type="ECO:0000256" key="1">
    <source>
        <dbReference type="SAM" id="Phobius"/>
    </source>
</evidence>
<evidence type="ECO:0000313" key="2">
    <source>
        <dbReference type="EMBL" id="KAK4183937.1"/>
    </source>
</evidence>
<keyword evidence="1" id="KW-1133">Transmembrane helix</keyword>
<sequence length="294" mass="32412">MASVLSFGLHKAYHQLREWISNYHDFVYISDSLSPQESPISPLSAMKIQLLSEDSPVLDKEQEIVTQTPCLSRILTRQHAIPHPSRFFFPPPTTTMYRPRNLGWKGVHVLCILAHLGLLCAGSVTYAYNLGHETRSAPWTSNFSSFQWANLHKATTNLNPCPMAFLDDLGATGWGGFDVGSRTLLMSCISLGAIGLVINIAAFVILLTLEPTRVTLTEGQQHWRKQIVTFFTCVLNVLLAGAGIGLLVLLGSKMADSKSMIPPLVWASIQAPLSLITVLYDAVKSHREGKDLLD</sequence>
<dbReference type="EMBL" id="MU864514">
    <property type="protein sequence ID" value="KAK4183937.1"/>
    <property type="molecule type" value="Genomic_DNA"/>
</dbReference>
<proteinExistence type="predicted"/>
<feature type="transmembrane region" description="Helical" evidence="1">
    <location>
        <begin position="227"/>
        <end position="252"/>
    </location>
</feature>
<feature type="transmembrane region" description="Helical" evidence="1">
    <location>
        <begin position="106"/>
        <end position="128"/>
    </location>
</feature>
<reference evidence="2" key="1">
    <citation type="journal article" date="2023" name="Mol. Phylogenet. Evol.">
        <title>Genome-scale phylogeny and comparative genomics of the fungal order Sordariales.</title>
        <authorList>
            <person name="Hensen N."/>
            <person name="Bonometti L."/>
            <person name="Westerberg I."/>
            <person name="Brannstrom I.O."/>
            <person name="Guillou S."/>
            <person name="Cros-Aarteil S."/>
            <person name="Calhoun S."/>
            <person name="Haridas S."/>
            <person name="Kuo A."/>
            <person name="Mondo S."/>
            <person name="Pangilinan J."/>
            <person name="Riley R."/>
            <person name="LaButti K."/>
            <person name="Andreopoulos B."/>
            <person name="Lipzen A."/>
            <person name="Chen C."/>
            <person name="Yan M."/>
            <person name="Daum C."/>
            <person name="Ng V."/>
            <person name="Clum A."/>
            <person name="Steindorff A."/>
            <person name="Ohm R.A."/>
            <person name="Martin F."/>
            <person name="Silar P."/>
            <person name="Natvig D.O."/>
            <person name="Lalanne C."/>
            <person name="Gautier V."/>
            <person name="Ament-Velasquez S.L."/>
            <person name="Kruys A."/>
            <person name="Hutchinson M.I."/>
            <person name="Powell A.J."/>
            <person name="Barry K."/>
            <person name="Miller A.N."/>
            <person name="Grigoriev I.V."/>
            <person name="Debuchy R."/>
            <person name="Gladieux P."/>
            <person name="Hiltunen Thoren M."/>
            <person name="Johannesson H."/>
        </authorList>
    </citation>
    <scope>NUCLEOTIDE SEQUENCE</scope>
    <source>
        <strain evidence="2">PSN309</strain>
    </source>
</reference>
<keyword evidence="1" id="KW-0812">Transmembrane</keyword>
<gene>
    <name evidence="2" type="ORF">QBC35DRAFT_506972</name>
</gene>
<feature type="transmembrane region" description="Helical" evidence="1">
    <location>
        <begin position="264"/>
        <end position="283"/>
    </location>
</feature>
<keyword evidence="3" id="KW-1185">Reference proteome</keyword>
<organism evidence="2 3">
    <name type="scientific">Podospora australis</name>
    <dbReference type="NCBI Taxonomy" id="1536484"/>
    <lineage>
        <taxon>Eukaryota</taxon>
        <taxon>Fungi</taxon>
        <taxon>Dikarya</taxon>
        <taxon>Ascomycota</taxon>
        <taxon>Pezizomycotina</taxon>
        <taxon>Sordariomycetes</taxon>
        <taxon>Sordariomycetidae</taxon>
        <taxon>Sordariales</taxon>
        <taxon>Podosporaceae</taxon>
        <taxon>Podospora</taxon>
    </lineage>
</organism>
<reference evidence="2" key="2">
    <citation type="submission" date="2023-05" db="EMBL/GenBank/DDBJ databases">
        <authorList>
            <consortium name="Lawrence Berkeley National Laboratory"/>
            <person name="Steindorff A."/>
            <person name="Hensen N."/>
            <person name="Bonometti L."/>
            <person name="Westerberg I."/>
            <person name="Brannstrom I.O."/>
            <person name="Guillou S."/>
            <person name="Cros-Aarteil S."/>
            <person name="Calhoun S."/>
            <person name="Haridas S."/>
            <person name="Kuo A."/>
            <person name="Mondo S."/>
            <person name="Pangilinan J."/>
            <person name="Riley R."/>
            <person name="Labutti K."/>
            <person name="Andreopoulos B."/>
            <person name="Lipzen A."/>
            <person name="Chen C."/>
            <person name="Yanf M."/>
            <person name="Daum C."/>
            <person name="Ng V."/>
            <person name="Clum A."/>
            <person name="Ohm R."/>
            <person name="Martin F."/>
            <person name="Silar P."/>
            <person name="Natvig D."/>
            <person name="Lalanne C."/>
            <person name="Gautier V."/>
            <person name="Ament-Velasquez S.L."/>
            <person name="Kruys A."/>
            <person name="Hutchinson M.I."/>
            <person name="Powell A.J."/>
            <person name="Barry K."/>
            <person name="Miller A.N."/>
            <person name="Grigoriev I.V."/>
            <person name="Debuchy R."/>
            <person name="Gladieux P."/>
            <person name="Thoren M.H."/>
            <person name="Johannesson H."/>
        </authorList>
    </citation>
    <scope>NUCLEOTIDE SEQUENCE</scope>
    <source>
        <strain evidence="2">PSN309</strain>
    </source>
</reference>
<feature type="transmembrane region" description="Helical" evidence="1">
    <location>
        <begin position="184"/>
        <end position="207"/>
    </location>
</feature>
<dbReference type="Proteomes" id="UP001302126">
    <property type="component" value="Unassembled WGS sequence"/>
</dbReference>
<comment type="caution">
    <text evidence="2">The sequence shown here is derived from an EMBL/GenBank/DDBJ whole genome shotgun (WGS) entry which is preliminary data.</text>
</comment>
<keyword evidence="1" id="KW-0472">Membrane</keyword>
<dbReference type="AlphaFoldDB" id="A0AAN7AFH2"/>
<protein>
    <submittedName>
        <fullName evidence="2">Uncharacterized protein</fullName>
    </submittedName>
</protein>
<accession>A0AAN7AFH2</accession>
<evidence type="ECO:0000313" key="3">
    <source>
        <dbReference type="Proteomes" id="UP001302126"/>
    </source>
</evidence>
<name>A0AAN7AFH2_9PEZI</name>